<gene>
    <name evidence="2" type="ORF">GCM10011614_04420</name>
</gene>
<sequence>MNIAGDLHKVAMKRWPTRKQWIFGIWLCVMFFAVAGYSIRSLAQAFVVVAVVAAFALIELKTDRPRRSFYRLAAASGVLLFLFLSFSGQNTQALAVLSWLGIAVLGSIVTVHYERTDTGDATEPH</sequence>
<comment type="caution">
    <text evidence="2">The sequence shown here is derived from an EMBL/GenBank/DDBJ whole genome shotgun (WGS) entry which is preliminary data.</text>
</comment>
<evidence type="ECO:0000313" key="2">
    <source>
        <dbReference type="EMBL" id="GGY92716.1"/>
    </source>
</evidence>
<keyword evidence="3" id="KW-1185">Reference proteome</keyword>
<name>A0A918UDQ2_9SPHN</name>
<dbReference type="Proteomes" id="UP000648075">
    <property type="component" value="Unassembled WGS sequence"/>
</dbReference>
<keyword evidence="1" id="KW-1133">Transmembrane helix</keyword>
<organism evidence="2 3">
    <name type="scientific">Novosphingobium colocasiae</name>
    <dbReference type="NCBI Taxonomy" id="1256513"/>
    <lineage>
        <taxon>Bacteria</taxon>
        <taxon>Pseudomonadati</taxon>
        <taxon>Pseudomonadota</taxon>
        <taxon>Alphaproteobacteria</taxon>
        <taxon>Sphingomonadales</taxon>
        <taxon>Sphingomonadaceae</taxon>
        <taxon>Novosphingobium</taxon>
    </lineage>
</organism>
<keyword evidence="1" id="KW-0472">Membrane</keyword>
<feature type="transmembrane region" description="Helical" evidence="1">
    <location>
        <begin position="69"/>
        <end position="87"/>
    </location>
</feature>
<keyword evidence="1" id="KW-0812">Transmembrane</keyword>
<evidence type="ECO:0000313" key="3">
    <source>
        <dbReference type="Proteomes" id="UP000648075"/>
    </source>
</evidence>
<feature type="transmembrane region" description="Helical" evidence="1">
    <location>
        <begin position="93"/>
        <end position="113"/>
    </location>
</feature>
<evidence type="ECO:0000256" key="1">
    <source>
        <dbReference type="SAM" id="Phobius"/>
    </source>
</evidence>
<dbReference type="AlphaFoldDB" id="A0A918UDQ2"/>
<proteinExistence type="predicted"/>
<reference evidence="2" key="2">
    <citation type="submission" date="2020-09" db="EMBL/GenBank/DDBJ databases">
        <authorList>
            <person name="Sun Q."/>
            <person name="Kim S."/>
        </authorList>
    </citation>
    <scope>NUCLEOTIDE SEQUENCE</scope>
    <source>
        <strain evidence="2">KCTC 32255</strain>
    </source>
</reference>
<reference evidence="2" key="1">
    <citation type="journal article" date="2014" name="Int. J. Syst. Evol. Microbiol.">
        <title>Complete genome sequence of Corynebacterium casei LMG S-19264T (=DSM 44701T), isolated from a smear-ripened cheese.</title>
        <authorList>
            <consortium name="US DOE Joint Genome Institute (JGI-PGF)"/>
            <person name="Walter F."/>
            <person name="Albersmeier A."/>
            <person name="Kalinowski J."/>
            <person name="Ruckert C."/>
        </authorList>
    </citation>
    <scope>NUCLEOTIDE SEQUENCE</scope>
    <source>
        <strain evidence="2">KCTC 32255</strain>
    </source>
</reference>
<feature type="transmembrane region" description="Helical" evidence="1">
    <location>
        <begin position="45"/>
        <end position="62"/>
    </location>
</feature>
<accession>A0A918UDQ2</accession>
<feature type="transmembrane region" description="Helical" evidence="1">
    <location>
        <begin position="21"/>
        <end position="39"/>
    </location>
</feature>
<protein>
    <submittedName>
        <fullName evidence="2">Uncharacterized protein</fullName>
    </submittedName>
</protein>
<dbReference type="EMBL" id="BMZA01000001">
    <property type="protein sequence ID" value="GGY92716.1"/>
    <property type="molecule type" value="Genomic_DNA"/>
</dbReference>